<dbReference type="EMBL" id="CM047739">
    <property type="protein sequence ID" value="KAJ0043300.1"/>
    <property type="molecule type" value="Genomic_DNA"/>
</dbReference>
<organism evidence="1 2">
    <name type="scientific">Pistacia integerrima</name>
    <dbReference type="NCBI Taxonomy" id="434235"/>
    <lineage>
        <taxon>Eukaryota</taxon>
        <taxon>Viridiplantae</taxon>
        <taxon>Streptophyta</taxon>
        <taxon>Embryophyta</taxon>
        <taxon>Tracheophyta</taxon>
        <taxon>Spermatophyta</taxon>
        <taxon>Magnoliopsida</taxon>
        <taxon>eudicotyledons</taxon>
        <taxon>Gunneridae</taxon>
        <taxon>Pentapetalae</taxon>
        <taxon>rosids</taxon>
        <taxon>malvids</taxon>
        <taxon>Sapindales</taxon>
        <taxon>Anacardiaceae</taxon>
        <taxon>Pistacia</taxon>
    </lineage>
</organism>
<accession>A0ACC0YZS0</accession>
<dbReference type="Proteomes" id="UP001163603">
    <property type="component" value="Chromosome 4"/>
</dbReference>
<protein>
    <submittedName>
        <fullName evidence="1">Uncharacterized protein</fullName>
    </submittedName>
</protein>
<gene>
    <name evidence="1" type="ORF">Pint_17690</name>
</gene>
<sequence length="27" mass="3286">MCFYTFPVFCLGFSIFLSNFMCLFLFF</sequence>
<proteinExistence type="predicted"/>
<comment type="caution">
    <text evidence="1">The sequence shown here is derived from an EMBL/GenBank/DDBJ whole genome shotgun (WGS) entry which is preliminary data.</text>
</comment>
<evidence type="ECO:0000313" key="1">
    <source>
        <dbReference type="EMBL" id="KAJ0043300.1"/>
    </source>
</evidence>
<evidence type="ECO:0000313" key="2">
    <source>
        <dbReference type="Proteomes" id="UP001163603"/>
    </source>
</evidence>
<reference evidence="2" key="1">
    <citation type="journal article" date="2023" name="G3 (Bethesda)">
        <title>Genome assembly and association tests identify interacting loci associated with vigor, precocity, and sex in interspecific pistachio rootstocks.</title>
        <authorList>
            <person name="Palmer W."/>
            <person name="Jacygrad E."/>
            <person name="Sagayaradj S."/>
            <person name="Cavanaugh K."/>
            <person name="Han R."/>
            <person name="Bertier L."/>
            <person name="Beede B."/>
            <person name="Kafkas S."/>
            <person name="Golino D."/>
            <person name="Preece J."/>
            <person name="Michelmore R."/>
        </authorList>
    </citation>
    <scope>NUCLEOTIDE SEQUENCE [LARGE SCALE GENOMIC DNA]</scope>
</reference>
<name>A0ACC0YZS0_9ROSI</name>
<keyword evidence="2" id="KW-1185">Reference proteome</keyword>